<evidence type="ECO:0000313" key="2">
    <source>
        <dbReference type="Proteomes" id="UP001055811"/>
    </source>
</evidence>
<comment type="caution">
    <text evidence="1">The sequence shown here is derived from an EMBL/GenBank/DDBJ whole genome shotgun (WGS) entry which is preliminary data.</text>
</comment>
<dbReference type="Proteomes" id="UP001055811">
    <property type="component" value="Linkage Group LG06"/>
</dbReference>
<protein>
    <submittedName>
        <fullName evidence="1">Uncharacterized protein</fullName>
    </submittedName>
</protein>
<organism evidence="1 2">
    <name type="scientific">Cichorium intybus</name>
    <name type="common">Chicory</name>
    <dbReference type="NCBI Taxonomy" id="13427"/>
    <lineage>
        <taxon>Eukaryota</taxon>
        <taxon>Viridiplantae</taxon>
        <taxon>Streptophyta</taxon>
        <taxon>Embryophyta</taxon>
        <taxon>Tracheophyta</taxon>
        <taxon>Spermatophyta</taxon>
        <taxon>Magnoliopsida</taxon>
        <taxon>eudicotyledons</taxon>
        <taxon>Gunneridae</taxon>
        <taxon>Pentapetalae</taxon>
        <taxon>asterids</taxon>
        <taxon>campanulids</taxon>
        <taxon>Asterales</taxon>
        <taxon>Asteraceae</taxon>
        <taxon>Cichorioideae</taxon>
        <taxon>Cichorieae</taxon>
        <taxon>Cichoriinae</taxon>
        <taxon>Cichorium</taxon>
    </lineage>
</organism>
<reference evidence="1 2" key="2">
    <citation type="journal article" date="2022" name="Mol. Ecol. Resour.">
        <title>The genomes of chicory, endive, great burdock and yacon provide insights into Asteraceae paleo-polyploidization history and plant inulin production.</title>
        <authorList>
            <person name="Fan W."/>
            <person name="Wang S."/>
            <person name="Wang H."/>
            <person name="Wang A."/>
            <person name="Jiang F."/>
            <person name="Liu H."/>
            <person name="Zhao H."/>
            <person name="Xu D."/>
            <person name="Zhang Y."/>
        </authorList>
    </citation>
    <scope>NUCLEOTIDE SEQUENCE [LARGE SCALE GENOMIC DNA]</scope>
    <source>
        <strain evidence="2">cv. Punajuju</strain>
        <tissue evidence="1">Leaves</tissue>
    </source>
</reference>
<reference evidence="2" key="1">
    <citation type="journal article" date="2022" name="Mol. Ecol. Resour.">
        <title>The genomes of chicory, endive, great burdock and yacon provide insights into Asteraceae palaeo-polyploidization history and plant inulin production.</title>
        <authorList>
            <person name="Fan W."/>
            <person name="Wang S."/>
            <person name="Wang H."/>
            <person name="Wang A."/>
            <person name="Jiang F."/>
            <person name="Liu H."/>
            <person name="Zhao H."/>
            <person name="Xu D."/>
            <person name="Zhang Y."/>
        </authorList>
    </citation>
    <scope>NUCLEOTIDE SEQUENCE [LARGE SCALE GENOMIC DNA]</scope>
    <source>
        <strain evidence="2">cv. Punajuju</strain>
    </source>
</reference>
<accession>A0ACB9BR87</accession>
<name>A0ACB9BR87_CICIN</name>
<keyword evidence="2" id="KW-1185">Reference proteome</keyword>
<sequence>MASGLMKLERLKVSQCPVLEVLVHGENSGAGVIKFQELKFLSLENLPKLVGLCNTVNAIELPELVELSLDGLPNFTSIYPQNTCATSSMSSNISAIQPFFNKEVLIPKLGILRIMKMDKLEEIWPYQVCSSDEVDACTLREIKVKECDNIVNLFPTNPMFLLGRLEDLYVSKCGSIEVLFEIDMSCVGEIEEYSSNLRSIHVEVLGKLRQLWRMKGESSSDILIRSCEALVKININNCERFVNVFTPTVTNSDVKALMNVSIDGRRPWEESGRNIELIRKSQEITEVYGDIADAGFSIHPKPVLNRLDLRDCKDVEVVFEIESSSRSSSSRDFTTTPHNHQPLLLPYLKDLRLINMERMSHVWKCNWNKLLIPQNQSQSSFYNLTSIVLYRCNSIKYLFSPLMGKLLPNLKEVLIRNCDGIEEVVSNRFDENDEMATSLSTHHTNTISFPLIDYLCLDTLPCLKSIDGGNARGRSRSSTITTTSIHDHFKCSQVGVVSWFLCQYSKKIEIWRCHALSRVFPSSVVGQLHKLEQLTISQCKSLVELFEIEGVNNDGVDGTNNVGDGSDDTCTTMTIPRSANMNLVELPNLTILHIRNCEVLEYIFTSSTLESLKKLKELNVKECKAMQIIVKEDGEHTETSKTIVFPCLKSLTLADLPDLKGFFLGMNEFRWPVLEKVKIYGCPQMMIFTSGHSMAPKLNHIHTGLGKHSLECGLNFHLTNASQETQLPMCSTPDMINLLQFPWSFSNLVEVDAQHRDKLLQSRAIFPCKELLNLKNLEKLHINIPPYPKSSIEEVFEVVEGTNDDANETQSVVELPNLKEVTLFQLHTMQHMWKSSRSIVLNFPNLTKVSIKYCGLLGHVFTCCMVRSLSQLQELQISYCVNMNVIVKHVEDSETRGIEVVFPSLKTITLRWLPNLTGFCLGKADFVWPSLDTLEIKDCPKITVFTNGQSTTPKLKLIDATFGLCDATEDPNSFIKSKQQEGWQF</sequence>
<gene>
    <name evidence="1" type="ORF">L2E82_36301</name>
</gene>
<evidence type="ECO:0000313" key="1">
    <source>
        <dbReference type="EMBL" id="KAI3724520.1"/>
    </source>
</evidence>
<proteinExistence type="predicted"/>
<dbReference type="EMBL" id="CM042014">
    <property type="protein sequence ID" value="KAI3724520.1"/>
    <property type="molecule type" value="Genomic_DNA"/>
</dbReference>